<dbReference type="PROSITE" id="PS50853">
    <property type="entry name" value="FN3"/>
    <property type="match status" value="1"/>
</dbReference>
<evidence type="ECO:0000313" key="4">
    <source>
        <dbReference type="Proteomes" id="UP000178248"/>
    </source>
</evidence>
<dbReference type="InterPro" id="IPR000601">
    <property type="entry name" value="PKD_dom"/>
</dbReference>
<dbReference type="InterPro" id="IPR029865">
    <property type="entry name" value="KIAA0319-like"/>
</dbReference>
<dbReference type="InterPro" id="IPR006626">
    <property type="entry name" value="PbH1"/>
</dbReference>
<dbReference type="InterPro" id="IPR012334">
    <property type="entry name" value="Pectin_lyas_fold"/>
</dbReference>
<feature type="domain" description="PKD" evidence="1">
    <location>
        <begin position="1059"/>
        <end position="1144"/>
    </location>
</feature>
<dbReference type="GO" id="GO:0016020">
    <property type="term" value="C:membrane"/>
    <property type="evidence" value="ECO:0007669"/>
    <property type="project" value="TreeGrafter"/>
</dbReference>
<dbReference type="SUPFAM" id="SSF49299">
    <property type="entry name" value="PKD domain"/>
    <property type="match status" value="7"/>
</dbReference>
<dbReference type="InterPro" id="IPR013783">
    <property type="entry name" value="Ig-like_fold"/>
</dbReference>
<feature type="domain" description="Fibronectin type-III" evidence="2">
    <location>
        <begin position="785"/>
        <end position="878"/>
    </location>
</feature>
<dbReference type="SMART" id="SM00089">
    <property type="entry name" value="PKD"/>
    <property type="match status" value="7"/>
</dbReference>
<dbReference type="STRING" id="1798551.A3B30_02735"/>
<dbReference type="PANTHER" id="PTHR46182">
    <property type="entry name" value="FI19480P1"/>
    <property type="match status" value="1"/>
</dbReference>
<feature type="domain" description="PKD" evidence="1">
    <location>
        <begin position="1237"/>
        <end position="1327"/>
    </location>
</feature>
<dbReference type="CDD" id="cd00063">
    <property type="entry name" value="FN3"/>
    <property type="match status" value="1"/>
</dbReference>
<dbReference type="PROSITE" id="PS50093">
    <property type="entry name" value="PKD"/>
    <property type="match status" value="6"/>
</dbReference>
<dbReference type="GO" id="GO:0031410">
    <property type="term" value="C:cytoplasmic vesicle"/>
    <property type="evidence" value="ECO:0007669"/>
    <property type="project" value="TreeGrafter"/>
</dbReference>
<dbReference type="EMBL" id="MHKM01000038">
    <property type="protein sequence ID" value="OGY90655.1"/>
    <property type="molecule type" value="Genomic_DNA"/>
</dbReference>
<feature type="domain" description="PKD" evidence="1">
    <location>
        <begin position="970"/>
        <end position="1060"/>
    </location>
</feature>
<dbReference type="InterPro" id="IPR036116">
    <property type="entry name" value="FN3_sf"/>
</dbReference>
<comment type="caution">
    <text evidence="3">The sequence shown here is derived from an EMBL/GenBank/DDBJ whole genome shotgun (WGS) entry which is preliminary data.</text>
</comment>
<dbReference type="Pfam" id="PF22352">
    <property type="entry name" value="K319L-like_PKD"/>
    <property type="match status" value="7"/>
</dbReference>
<dbReference type="InterPro" id="IPR022409">
    <property type="entry name" value="PKD/Chitinase_dom"/>
</dbReference>
<dbReference type="InterPro" id="IPR011050">
    <property type="entry name" value="Pectin_lyase_fold/virulence"/>
</dbReference>
<dbReference type="PANTHER" id="PTHR46182:SF2">
    <property type="entry name" value="FI19480P1"/>
    <property type="match status" value="1"/>
</dbReference>
<protein>
    <recommendedName>
        <fullName evidence="5">PKD domain-containing protein</fullName>
    </recommendedName>
</protein>
<name>A0A1G2BNC7_9BACT</name>
<dbReference type="Gene3D" id="2.160.20.10">
    <property type="entry name" value="Single-stranded right-handed beta-helix, Pectin lyase-like"/>
    <property type="match status" value="2"/>
</dbReference>
<dbReference type="SUPFAM" id="SSF51126">
    <property type="entry name" value="Pectin lyase-like"/>
    <property type="match status" value="1"/>
</dbReference>
<evidence type="ECO:0000313" key="3">
    <source>
        <dbReference type="EMBL" id="OGY90655.1"/>
    </source>
</evidence>
<feature type="domain" description="PKD" evidence="1">
    <location>
        <begin position="881"/>
        <end position="966"/>
    </location>
</feature>
<evidence type="ECO:0000259" key="1">
    <source>
        <dbReference type="PROSITE" id="PS50093"/>
    </source>
</evidence>
<gene>
    <name evidence="3" type="ORF">A3B30_02735</name>
</gene>
<dbReference type="SUPFAM" id="SSF49265">
    <property type="entry name" value="Fibronectin type III"/>
    <property type="match status" value="1"/>
</dbReference>
<evidence type="ECO:0000259" key="2">
    <source>
        <dbReference type="PROSITE" id="PS50853"/>
    </source>
</evidence>
<accession>A0A1G2BNC7</accession>
<sequence length="1508" mass="152303">MAGKTPDRKKLHYSTMLALAVSYISSGVVAAAFADGFIGSGLAYFELVNFAAVSAAGTTYYYSDCTGTVPLHSTGCFANADLSNGACATAGDVTNPYCPDPDGDGKIDFIAAAFDQNPYAAGHNAIDAQPDSTIIMCADDAVNQIACGGTLATIRPSTMTTAYNSQNAWFCPKVSGTGAQPITISNKSGAQIVLDGDTDASGTITAADTIHMMTNVCAATSNIRWNGSDVGGQKGIKLIHWSGRTFALDAQAAGGGPNGYIINGIEWTAASAYGAWTTTNSETWVANGCTGSGTAGNSIFAKISGLANSTFISQNNYVHHSCSWVDRIHNNSGGSITLQNNVYNTVYEGLQSLDDYDAGGANPSSFVIQNNTYTNVGGGVLVKKGSANVTVTNNTFLCDGTQKLEGNGSCGAQISIHDDSGTPVPPASIYNVEVKGNSITCVGTLPASASFAGSCAANPGKCGWCEPPLIVSVHCHASDGCTDPNISVHDNYIDGARHWQGNYCYHSGICMNYHDTANGTLLVYNNIIKNAEIGVALRASNVILRDNIIMDSGTGGLGLSALQHGSIMFVGGQEPVADPNTNPANSNANQVYNNFVIRGGPGIYFGGGGGFGEDNDVIYNNTIYSPGGPGLGMWNGTVVNGMLFRNNMIWTAAPIPLISWGMAAAGGSVFEYNNVKSGLASADLTLAQIFGTNYSCSTLLTFGSNWCSNAVFVNAAGNDFHLRPTSAGINLGTSIGMPVGRTRDINNTIAALHGLPDYADNEIQIFSFWDIGADEYNNDLSPPTQPGSLSATAISSFQINLAWGASTDDWAVNGYEIWRSTTSGGPYTFVKSTAALPTAASDSPLNASTTYFYVVRAYDPSGNYSIYSNEASATTLAANSPPVANAGPDKSTPGGVAVILNGSGTDSDGTIASYAWTVSPSSGCTLSGAATANLTMTCTITGTYTATLTVTDNLGATATDSALVTVSNSPPVANAGPDQNVATGVAAILNGSGTDSDGTIASYAWTVSPSSGCTLSGAATANLTMTCTTPGTYTATLTVTDNLGATDSDFALVTVSNSPPVANAGPDKSTPGGVAVILNGSGTDSDGTIASYAWTVSPSSGCALSGAATANLTMTCTTPGTYTATLTVTDNLGATDTDSALVSVSNNPPVADAGPDQNVATGVAAILNGSGTDSDGTIASYAWTVSPSSGCALSGAATANLTMTCTTPGTYTATLTVTDNLGATDSDFALVTVSNSPPVANAGPDKSTPGGVAVILNGSGTDSDGTIASYAWTVSPSSGCALSGAATANLTMTCTTPGTYTATLTVTDNLGATDSDFALVTVSNSPPVANAGPDKSTPGGVAVILNGSGTDSDGTIASYAWTVSPSSGCALSGAATANLTMTCTSGGTYTATLTVTDNLGGVGSDTAQVTVTATNISPIANAGPEGSGQPGSTIVLSGSGFDLDGMIVSYQWFVSPSSGCTISGQSTPSLTISCLISRIYTATLTVTDNSGASSTDTTLVTFSNSCIP</sequence>
<feature type="domain" description="PKD" evidence="1">
    <location>
        <begin position="1148"/>
        <end position="1238"/>
    </location>
</feature>
<dbReference type="SMART" id="SM00710">
    <property type="entry name" value="PbH1"/>
    <property type="match status" value="7"/>
</dbReference>
<organism evidence="3 4">
    <name type="scientific">Candidatus Komeilibacteria bacterium RIFCSPLOWO2_01_FULL_52_15</name>
    <dbReference type="NCBI Taxonomy" id="1798551"/>
    <lineage>
        <taxon>Bacteria</taxon>
        <taxon>Candidatus Komeiliibacteriota</taxon>
    </lineage>
</organism>
<reference evidence="3 4" key="1">
    <citation type="journal article" date="2016" name="Nat. Commun.">
        <title>Thousands of microbial genomes shed light on interconnected biogeochemical processes in an aquifer system.</title>
        <authorList>
            <person name="Anantharaman K."/>
            <person name="Brown C.T."/>
            <person name="Hug L.A."/>
            <person name="Sharon I."/>
            <person name="Castelle C.J."/>
            <person name="Probst A.J."/>
            <person name="Thomas B.C."/>
            <person name="Singh A."/>
            <person name="Wilkins M.J."/>
            <person name="Karaoz U."/>
            <person name="Brodie E.L."/>
            <person name="Williams K.H."/>
            <person name="Hubbard S.S."/>
            <person name="Banfield J.F."/>
        </authorList>
    </citation>
    <scope>NUCLEOTIDE SEQUENCE [LARGE SCALE GENOMIC DNA]</scope>
</reference>
<dbReference type="Gene3D" id="2.60.40.10">
    <property type="entry name" value="Immunoglobulins"/>
    <property type="match status" value="8"/>
</dbReference>
<proteinExistence type="predicted"/>
<dbReference type="InterPro" id="IPR035986">
    <property type="entry name" value="PKD_dom_sf"/>
</dbReference>
<dbReference type="CDD" id="cd00146">
    <property type="entry name" value="PKD"/>
    <property type="match status" value="6"/>
</dbReference>
<evidence type="ECO:0008006" key="5">
    <source>
        <dbReference type="Google" id="ProtNLM"/>
    </source>
</evidence>
<dbReference type="InterPro" id="IPR003961">
    <property type="entry name" value="FN3_dom"/>
</dbReference>
<dbReference type="Proteomes" id="UP000178248">
    <property type="component" value="Unassembled WGS sequence"/>
</dbReference>
<feature type="domain" description="PKD" evidence="1">
    <location>
        <begin position="1326"/>
        <end position="1414"/>
    </location>
</feature>